<accession>A0A378U0Z0</accession>
<dbReference type="NCBIfam" id="TIGR02254">
    <property type="entry name" value="YjjG_YfnB"/>
    <property type="match status" value="1"/>
</dbReference>
<dbReference type="InterPro" id="IPR006439">
    <property type="entry name" value="HAD-SF_hydro_IA"/>
</dbReference>
<dbReference type="SUPFAM" id="SSF56784">
    <property type="entry name" value="HAD-like"/>
    <property type="match status" value="1"/>
</dbReference>
<dbReference type="AlphaFoldDB" id="A0A378U0Z0"/>
<dbReference type="Gene3D" id="3.40.50.1000">
    <property type="entry name" value="HAD superfamily/HAD-like"/>
    <property type="match status" value="1"/>
</dbReference>
<name>A0A378U0Z0_MYROD</name>
<dbReference type="Proteomes" id="UP000255024">
    <property type="component" value="Unassembled WGS sequence"/>
</dbReference>
<dbReference type="NCBIfam" id="TIGR01549">
    <property type="entry name" value="HAD-SF-IA-v1"/>
    <property type="match status" value="1"/>
</dbReference>
<dbReference type="SFLD" id="SFLDG01129">
    <property type="entry name" value="C1.5:_HAD__Beta-PGM__Phosphata"/>
    <property type="match status" value="1"/>
</dbReference>
<dbReference type="InterPro" id="IPR011951">
    <property type="entry name" value="HAD-SF_hydro_IA_YjjG/PynA"/>
</dbReference>
<dbReference type="PANTHER" id="PTHR47478:SF1">
    <property type="entry name" value="PYRIMIDINE 5'-NUCLEOTIDASE YJJG"/>
    <property type="match status" value="1"/>
</dbReference>
<protein>
    <submittedName>
        <fullName evidence="1">Pyrimidine 5'-nucleotidase YjjG</fullName>
        <ecNumber evidence="1">3.1.3.5</ecNumber>
    </submittedName>
</protein>
<dbReference type="EC" id="3.1.3.5" evidence="1"/>
<keyword evidence="1" id="KW-0378">Hydrolase</keyword>
<dbReference type="GO" id="GO:0008253">
    <property type="term" value="F:5'-nucleotidase activity"/>
    <property type="evidence" value="ECO:0007669"/>
    <property type="project" value="UniProtKB-EC"/>
</dbReference>
<dbReference type="RefSeq" id="WP_115091708.1">
    <property type="nucleotide sequence ID" value="NZ_CP068107.1"/>
</dbReference>
<sequence length="232" mass="27061">MYLKKFEHKTDIFFDLDHTLWDFEKNSALAFEQVLHEMKLPFTIEQFLNYYVSINAEYWDRYSLNQISQAELRIGRIRDTFNSLDYTTSVDRMLEVGDRYLSYLPDYNHLFDGAIEILEYLQEKYKLHIITNGFDQVQARKIKNSGMEGYFQTITNSELAGVKKPDAKIFTYALQLAKAQVQDTVMIGDNLLADIEGAQNVGMDVIYYNEHHKTVPTTLPQVNTLLDIKSLL</sequence>
<reference evidence="1 2" key="1">
    <citation type="submission" date="2018-06" db="EMBL/GenBank/DDBJ databases">
        <authorList>
            <consortium name="Pathogen Informatics"/>
            <person name="Doyle S."/>
        </authorList>
    </citation>
    <scope>NUCLEOTIDE SEQUENCE [LARGE SCALE GENOMIC DNA]</scope>
    <source>
        <strain evidence="1 2">NCTC11179</strain>
    </source>
</reference>
<dbReference type="InterPro" id="IPR041492">
    <property type="entry name" value="HAD_2"/>
</dbReference>
<dbReference type="Gene3D" id="1.10.150.240">
    <property type="entry name" value="Putative phosphatase, domain 2"/>
    <property type="match status" value="1"/>
</dbReference>
<dbReference type="InterPro" id="IPR036412">
    <property type="entry name" value="HAD-like_sf"/>
</dbReference>
<organism evidence="1 2">
    <name type="scientific">Myroides odoratus</name>
    <name type="common">Flavobacterium odoratum</name>
    <dbReference type="NCBI Taxonomy" id="256"/>
    <lineage>
        <taxon>Bacteria</taxon>
        <taxon>Pseudomonadati</taxon>
        <taxon>Bacteroidota</taxon>
        <taxon>Flavobacteriia</taxon>
        <taxon>Flavobacteriales</taxon>
        <taxon>Flavobacteriaceae</taxon>
        <taxon>Myroides</taxon>
    </lineage>
</organism>
<gene>
    <name evidence="1" type="primary">yjjG</name>
    <name evidence="1" type="ORF">NCTC11179_02303</name>
</gene>
<dbReference type="CDD" id="cd04305">
    <property type="entry name" value="HAD_Neu5Ac-Pase_like"/>
    <property type="match status" value="1"/>
</dbReference>
<dbReference type="EMBL" id="UGQL01000002">
    <property type="protein sequence ID" value="STZ68826.1"/>
    <property type="molecule type" value="Genomic_DNA"/>
</dbReference>
<dbReference type="InterPro" id="IPR052550">
    <property type="entry name" value="Pyrimidine_5'-ntase_YjjG"/>
</dbReference>
<dbReference type="SFLD" id="SFLDG01135">
    <property type="entry name" value="C1.5.6:_HAD__Beta-PGM__Phospha"/>
    <property type="match status" value="1"/>
</dbReference>
<evidence type="ECO:0000313" key="2">
    <source>
        <dbReference type="Proteomes" id="UP000255024"/>
    </source>
</evidence>
<dbReference type="InterPro" id="IPR023198">
    <property type="entry name" value="PGP-like_dom2"/>
</dbReference>
<dbReference type="InterPro" id="IPR023214">
    <property type="entry name" value="HAD_sf"/>
</dbReference>
<dbReference type="PANTHER" id="PTHR47478">
    <property type="match status" value="1"/>
</dbReference>
<dbReference type="Pfam" id="PF13419">
    <property type="entry name" value="HAD_2"/>
    <property type="match status" value="1"/>
</dbReference>
<keyword evidence="2" id="KW-1185">Reference proteome</keyword>
<evidence type="ECO:0000313" key="1">
    <source>
        <dbReference type="EMBL" id="STZ68826.1"/>
    </source>
</evidence>
<dbReference type="SFLD" id="SFLDS00003">
    <property type="entry name" value="Haloacid_Dehalogenase"/>
    <property type="match status" value="1"/>
</dbReference>
<proteinExistence type="predicted"/>